<dbReference type="AlphaFoldDB" id="A0A9X5C532"/>
<comment type="caution">
    <text evidence="4">The sequence shown here is derived from an EMBL/GenBank/DDBJ whole genome shotgun (WGS) entry which is preliminary data.</text>
</comment>
<evidence type="ECO:0000313" key="5">
    <source>
        <dbReference type="Proteomes" id="UP000474104"/>
    </source>
</evidence>
<dbReference type="PIRSF" id="PIRSF000390">
    <property type="entry name" value="PLP_StrS"/>
    <property type="match status" value="1"/>
</dbReference>
<dbReference type="PANTHER" id="PTHR30244">
    <property type="entry name" value="TRANSAMINASE"/>
    <property type="match status" value="1"/>
</dbReference>
<name>A0A9X5C532_9FIRM</name>
<proteinExistence type="inferred from homology"/>
<dbReference type="Gene3D" id="3.40.640.10">
    <property type="entry name" value="Type I PLP-dependent aspartate aminotransferase-like (Major domain)"/>
    <property type="match status" value="1"/>
</dbReference>
<dbReference type="Pfam" id="PF01041">
    <property type="entry name" value="DegT_DnrJ_EryC1"/>
    <property type="match status" value="1"/>
</dbReference>
<evidence type="ECO:0000313" key="4">
    <source>
        <dbReference type="EMBL" id="NDO68159.1"/>
    </source>
</evidence>
<dbReference type="PANTHER" id="PTHR30244:SF42">
    <property type="entry name" value="UDP-2-ACETAMIDO-2-DEOXY-3-OXO-D-GLUCURONATE AMINOTRANSFERASE"/>
    <property type="match status" value="1"/>
</dbReference>
<dbReference type="GO" id="GO:0000271">
    <property type="term" value="P:polysaccharide biosynthetic process"/>
    <property type="evidence" value="ECO:0007669"/>
    <property type="project" value="TreeGrafter"/>
</dbReference>
<dbReference type="SUPFAM" id="SSF53383">
    <property type="entry name" value="PLP-dependent transferases"/>
    <property type="match status" value="1"/>
</dbReference>
<keyword evidence="4" id="KW-0808">Transferase</keyword>
<dbReference type="OrthoDB" id="9810913at2"/>
<comment type="similarity">
    <text evidence="3">Belongs to the DegT/DnrJ/EryC1 family.</text>
</comment>
<feature type="active site" description="Proton acceptor" evidence="1">
    <location>
        <position position="190"/>
    </location>
</feature>
<feature type="modified residue" description="N6-(pyridoxal phosphate)lysine" evidence="2">
    <location>
        <position position="190"/>
    </location>
</feature>
<gene>
    <name evidence="4" type="ORF">FMM80_05315</name>
</gene>
<dbReference type="GO" id="GO:0030170">
    <property type="term" value="F:pyridoxal phosphate binding"/>
    <property type="evidence" value="ECO:0007669"/>
    <property type="project" value="TreeGrafter"/>
</dbReference>
<dbReference type="EMBL" id="VIRB01000036">
    <property type="protein sequence ID" value="NDO68159.1"/>
    <property type="molecule type" value="Genomic_DNA"/>
</dbReference>
<dbReference type="InterPro" id="IPR015421">
    <property type="entry name" value="PyrdxlP-dep_Trfase_major"/>
</dbReference>
<dbReference type="InterPro" id="IPR015422">
    <property type="entry name" value="PyrdxlP-dep_Trfase_small"/>
</dbReference>
<protein>
    <submittedName>
        <fullName evidence="4">DegT/DnrJ/EryC1/StrS family aminotransferase</fullName>
    </submittedName>
</protein>
<sequence>MEFIDLSRQYDVIKKEIDAGIKNVIESRHFIMGPEVAELEERLAEFVGRKYCLTSSSGTDALQIPLMTYELSKEDAVFVPSFTFFASAESVNLAGATPVFVDIDSSFNMSVDSLEMEIRRVLDEGNLKPKGIIPVDLFGRSANYDAILPIAEKYDLFVLEDAAQGFGGSLHGKRNGAFGNVSITSFFPAKPLGCYGDGGAIFTDDEELYKKMKSIRVHGMGANRYDNIRLGMNGRLDTLQAAIVLAKLDIFEDELEARQQVASWYTEELKDTFVVPETDLEYYSAWAQYTLRAENEGKRNKIINGMREKDIPVMIYYPIPLHEQTAYKNLGYSGVKLPYCSMVSKQVFSVPMHPYLKYDEVRLICDALKSIV</sequence>
<dbReference type="CDD" id="cd00616">
    <property type="entry name" value="AHBA_syn"/>
    <property type="match status" value="1"/>
</dbReference>
<keyword evidence="2 3" id="KW-0663">Pyridoxal phosphate</keyword>
<dbReference type="Proteomes" id="UP000474104">
    <property type="component" value="Unassembled WGS sequence"/>
</dbReference>
<reference evidence="4 5" key="1">
    <citation type="submission" date="2019-07" db="EMBL/GenBank/DDBJ databases">
        <title>Draft genome sequences of 15 bacterial species constituting the stable defined intestinal microbiota of the GM15 gnotobiotic mouse model.</title>
        <authorList>
            <person name="Elie C."/>
            <person name="Mathieu A."/>
            <person name="Saliou A."/>
            <person name="Darnaud M."/>
            <person name="Leulier F."/>
            <person name="Tamellini A."/>
        </authorList>
    </citation>
    <scope>NUCLEOTIDE SEQUENCE [LARGE SCALE GENOMIC DNA]</scope>
    <source>
        <strain evidence="5">ASF 502</strain>
    </source>
</reference>
<evidence type="ECO:0000256" key="3">
    <source>
        <dbReference type="RuleBase" id="RU004508"/>
    </source>
</evidence>
<evidence type="ECO:0000256" key="1">
    <source>
        <dbReference type="PIRSR" id="PIRSR000390-1"/>
    </source>
</evidence>
<keyword evidence="4" id="KW-0032">Aminotransferase</keyword>
<evidence type="ECO:0000256" key="2">
    <source>
        <dbReference type="PIRSR" id="PIRSR000390-2"/>
    </source>
</evidence>
<dbReference type="InterPro" id="IPR000653">
    <property type="entry name" value="DegT/StrS_aminotransferase"/>
</dbReference>
<dbReference type="InterPro" id="IPR015424">
    <property type="entry name" value="PyrdxlP-dep_Trfase"/>
</dbReference>
<dbReference type="RefSeq" id="WP_004070324.1">
    <property type="nucleotide sequence ID" value="NZ_VIRB01000036.1"/>
</dbReference>
<organism evidence="4 5">
    <name type="scientific">Schaedlerella arabinosiphila</name>
    <dbReference type="NCBI Taxonomy" id="2044587"/>
    <lineage>
        <taxon>Bacteria</taxon>
        <taxon>Bacillati</taxon>
        <taxon>Bacillota</taxon>
        <taxon>Clostridia</taxon>
        <taxon>Lachnospirales</taxon>
        <taxon>Lachnospiraceae</taxon>
        <taxon>Schaedlerella</taxon>
    </lineage>
</organism>
<dbReference type="GO" id="GO:0008483">
    <property type="term" value="F:transaminase activity"/>
    <property type="evidence" value="ECO:0007669"/>
    <property type="project" value="UniProtKB-KW"/>
</dbReference>
<accession>A0A9X5C532</accession>
<dbReference type="Gene3D" id="3.90.1150.10">
    <property type="entry name" value="Aspartate Aminotransferase, domain 1"/>
    <property type="match status" value="1"/>
</dbReference>